<sequence>MTMTQEQIQQYVMTYLDATDCQILEKSPYHVTVKLSPQADRDLTNRPYYWGFVERTGVEPETMSFSFVFDTEAYEALQEQNDSKNSAQSGAGSGPSQLGSTHTAGQPPAAGSADDSVLGRYFGPIRPLPILGPGRIQKEVLTFGSPRLKQIFTAARQGGRCVYLFEDPGQRQRMTLFPASYEPWLGVCFKLEFCCDIKREEMHFMGISLLSGRIDELFTNRLASIQLVPRLPENVSIEPSELSLAEGRDTLEQRMHDILSTYDMSWADAAAIRLREELELIDAYYQPLLNESDEERKQEVAGQYEARHSEIRWQYEPRIVVSVINYGIFHLRSPR</sequence>
<proteinExistence type="predicted"/>
<name>A0A3S9V0X4_9BACL</name>
<dbReference type="EMBL" id="CP034346">
    <property type="protein sequence ID" value="AZS16254.1"/>
    <property type="molecule type" value="Genomic_DNA"/>
</dbReference>
<evidence type="ECO:0000313" key="3">
    <source>
        <dbReference type="Proteomes" id="UP000270678"/>
    </source>
</evidence>
<evidence type="ECO:0000313" key="2">
    <source>
        <dbReference type="EMBL" id="AZS16254.1"/>
    </source>
</evidence>
<evidence type="ECO:0000256" key="1">
    <source>
        <dbReference type="SAM" id="MobiDB-lite"/>
    </source>
</evidence>
<feature type="region of interest" description="Disordered" evidence="1">
    <location>
        <begin position="78"/>
        <end position="113"/>
    </location>
</feature>
<protein>
    <recommendedName>
        <fullName evidence="4">YqhG family protein</fullName>
    </recommendedName>
</protein>
<dbReference type="AlphaFoldDB" id="A0A3S9V0X4"/>
<dbReference type="Pfam" id="PF11079">
    <property type="entry name" value="YqhG"/>
    <property type="match status" value="2"/>
</dbReference>
<keyword evidence="3" id="KW-1185">Reference proteome</keyword>
<evidence type="ECO:0008006" key="4">
    <source>
        <dbReference type="Google" id="ProtNLM"/>
    </source>
</evidence>
<feature type="compositionally biased region" description="Low complexity" evidence="1">
    <location>
        <begin position="86"/>
        <end position="100"/>
    </location>
</feature>
<dbReference type="KEGG" id="plut:EI981_18595"/>
<gene>
    <name evidence="2" type="ORF">EI981_18595</name>
</gene>
<organism evidence="2 3">
    <name type="scientific">Paenibacillus lutimineralis</name>
    <dbReference type="NCBI Taxonomy" id="2707005"/>
    <lineage>
        <taxon>Bacteria</taxon>
        <taxon>Bacillati</taxon>
        <taxon>Bacillota</taxon>
        <taxon>Bacilli</taxon>
        <taxon>Bacillales</taxon>
        <taxon>Paenibacillaceae</taxon>
        <taxon>Paenibacillus</taxon>
    </lineage>
</organism>
<dbReference type="OrthoDB" id="2433584at2"/>
<dbReference type="InterPro" id="IPR024562">
    <property type="entry name" value="YqhG"/>
</dbReference>
<reference evidence="3" key="1">
    <citation type="submission" date="2018-12" db="EMBL/GenBank/DDBJ databases">
        <title>Complete genome sequence of Paenibacillus sp. MBLB1234.</title>
        <authorList>
            <person name="Nam Y.-D."/>
            <person name="Kang J."/>
            <person name="Chung W.-H."/>
            <person name="Park Y.S."/>
        </authorList>
    </citation>
    <scope>NUCLEOTIDE SEQUENCE [LARGE SCALE GENOMIC DNA]</scope>
    <source>
        <strain evidence="3">MBLB1234</strain>
    </source>
</reference>
<dbReference type="RefSeq" id="WP_127000681.1">
    <property type="nucleotide sequence ID" value="NZ_CP034346.1"/>
</dbReference>
<dbReference type="Proteomes" id="UP000270678">
    <property type="component" value="Chromosome"/>
</dbReference>
<accession>A0A3S9V0X4</accession>